<protein>
    <recommendedName>
        <fullName evidence="1">2EXR domain-containing protein</fullName>
    </recommendedName>
</protein>
<dbReference type="PANTHER" id="PTHR35910">
    <property type="entry name" value="2EXR DOMAIN-CONTAINING PROTEIN"/>
    <property type="match status" value="1"/>
</dbReference>
<dbReference type="Proteomes" id="UP001392437">
    <property type="component" value="Unassembled WGS sequence"/>
</dbReference>
<reference evidence="2 3" key="1">
    <citation type="submission" date="2023-01" db="EMBL/GenBank/DDBJ databases">
        <title>Analysis of 21 Apiospora genomes using comparative genomics revels a genus with tremendous synthesis potential of carbohydrate active enzymes and secondary metabolites.</title>
        <authorList>
            <person name="Sorensen T."/>
        </authorList>
    </citation>
    <scope>NUCLEOTIDE SEQUENCE [LARGE SCALE GENOMIC DNA]</scope>
    <source>
        <strain evidence="2 3">CBS 117206</strain>
    </source>
</reference>
<evidence type="ECO:0000313" key="2">
    <source>
        <dbReference type="EMBL" id="KAK8101480.1"/>
    </source>
</evidence>
<dbReference type="AlphaFoldDB" id="A0AAW0QFR3"/>
<organism evidence="2 3">
    <name type="scientific">Apiospora kogelbergensis</name>
    <dbReference type="NCBI Taxonomy" id="1337665"/>
    <lineage>
        <taxon>Eukaryota</taxon>
        <taxon>Fungi</taxon>
        <taxon>Dikarya</taxon>
        <taxon>Ascomycota</taxon>
        <taxon>Pezizomycotina</taxon>
        <taxon>Sordariomycetes</taxon>
        <taxon>Xylariomycetidae</taxon>
        <taxon>Amphisphaeriales</taxon>
        <taxon>Apiosporaceae</taxon>
        <taxon>Apiospora</taxon>
    </lineage>
</organism>
<sequence length="422" mass="47700">MDSPRREYRILNDVDAPKHVSPTSLFPHFGQLPLELRLKIWTFCFPSNRLISIMITRPRSQLMQQNREGKKRQLFTSKNHLGNLISGDPYHLLVAKFRPWASVLSSVNREARQAFVAFYRVSVPLTPDEPGRLCLNPDTDILQIQLSQMYARTDALVSFLHDMVASDPKGTGIAHLAMGLNMNDLGHLGELDPAALHPSAAQALKKLLSQSIRAFYACINPGSGARTMFGIFSWPRGSFHQNRSAPVMPHFQSTQSTDFEVLGHDPRPVQKDLSHLAVGVDPRREVYLWRSLLAKYGVPPSTIPFRYLYSVWSDHNTTGGMKGREAFVEYLRTQDASWSKWMTDLKKPLRGERLSEEDHTRLSRDLLDAAGFWLFGPDTFGIVPDVGSVSLDMVEGSRHWKPKMVVDLSQHTPELGLFKLDA</sequence>
<dbReference type="InterPro" id="IPR045518">
    <property type="entry name" value="2EXR"/>
</dbReference>
<gene>
    <name evidence="2" type="ORF">PG999_011854</name>
</gene>
<accession>A0AAW0QFR3</accession>
<feature type="domain" description="2EXR" evidence="1">
    <location>
        <begin position="26"/>
        <end position="142"/>
    </location>
</feature>
<comment type="caution">
    <text evidence="2">The sequence shown here is derived from an EMBL/GenBank/DDBJ whole genome shotgun (WGS) entry which is preliminary data.</text>
</comment>
<keyword evidence="3" id="KW-1185">Reference proteome</keyword>
<dbReference type="Pfam" id="PF20150">
    <property type="entry name" value="2EXR"/>
    <property type="match status" value="1"/>
</dbReference>
<evidence type="ECO:0000259" key="1">
    <source>
        <dbReference type="Pfam" id="PF20150"/>
    </source>
</evidence>
<evidence type="ECO:0000313" key="3">
    <source>
        <dbReference type="Proteomes" id="UP001392437"/>
    </source>
</evidence>
<dbReference type="EMBL" id="JAQQWP010000009">
    <property type="protein sequence ID" value="KAK8101480.1"/>
    <property type="molecule type" value="Genomic_DNA"/>
</dbReference>
<proteinExistence type="predicted"/>
<name>A0AAW0QFR3_9PEZI</name>
<dbReference type="PANTHER" id="PTHR35910:SF1">
    <property type="entry name" value="2EXR DOMAIN-CONTAINING PROTEIN"/>
    <property type="match status" value="1"/>
</dbReference>